<dbReference type="InterPro" id="IPR045584">
    <property type="entry name" value="Pilin-like"/>
</dbReference>
<dbReference type="EMBL" id="SHNO01000001">
    <property type="protein sequence ID" value="MCX2977273.1"/>
    <property type="molecule type" value="Genomic_DNA"/>
</dbReference>
<evidence type="ECO:0000313" key="8">
    <source>
        <dbReference type="EMBL" id="MCX2977273.1"/>
    </source>
</evidence>
<evidence type="ECO:0000256" key="2">
    <source>
        <dbReference type="ARBA" id="ARBA00022481"/>
    </source>
</evidence>
<comment type="subcellular location">
    <subcellularLocation>
        <location evidence="1">Membrane</location>
        <topology evidence="1">Single-pass membrane protein</topology>
    </subcellularLocation>
</comment>
<proteinExistence type="predicted"/>
<evidence type="ECO:0000256" key="1">
    <source>
        <dbReference type="ARBA" id="ARBA00004167"/>
    </source>
</evidence>
<evidence type="ECO:0000256" key="3">
    <source>
        <dbReference type="ARBA" id="ARBA00022692"/>
    </source>
</evidence>
<feature type="region of interest" description="Disordered" evidence="6">
    <location>
        <begin position="153"/>
        <end position="175"/>
    </location>
</feature>
<evidence type="ECO:0000256" key="6">
    <source>
        <dbReference type="SAM" id="MobiDB-lite"/>
    </source>
</evidence>
<keyword evidence="3 7" id="KW-0812">Transmembrane</keyword>
<evidence type="ECO:0000256" key="4">
    <source>
        <dbReference type="ARBA" id="ARBA00022989"/>
    </source>
</evidence>
<keyword evidence="4 7" id="KW-1133">Transmembrane helix</keyword>
<keyword evidence="9" id="KW-1185">Reference proteome</keyword>
<dbReference type="SUPFAM" id="SSF54523">
    <property type="entry name" value="Pili subunits"/>
    <property type="match status" value="1"/>
</dbReference>
<protein>
    <submittedName>
        <fullName evidence="8">Pilin</fullName>
    </submittedName>
</protein>
<sequence>MRVQAQGDNAMLQATRAQRGFTMVELMVVLAILGILVAIALPVYQSYVVRSKISEPLAQLGKAKTLLAGYVAAKRRYPRQAELSTLDLRVKNSEVVHSLAWAPDPLVDGESVYIVAKVYASVVDGGSPDPDNLLAFQLSGSTNGGSGMRWTCLPGSGPGRNDPLPREYLPPSCKG</sequence>
<dbReference type="PANTHER" id="PTHR30093">
    <property type="entry name" value="GENERAL SECRETION PATHWAY PROTEIN G"/>
    <property type="match status" value="1"/>
</dbReference>
<comment type="caution">
    <text evidence="8">The sequence shown here is derived from an EMBL/GenBank/DDBJ whole genome shotgun (WGS) entry which is preliminary data.</text>
</comment>
<organism evidence="8 9">
    <name type="scientific">Candidatus Marimicrobium litorale</name>
    <dbReference type="NCBI Taxonomy" id="2518991"/>
    <lineage>
        <taxon>Bacteria</taxon>
        <taxon>Pseudomonadati</taxon>
        <taxon>Pseudomonadota</taxon>
        <taxon>Gammaproteobacteria</taxon>
        <taxon>Cellvibrionales</taxon>
        <taxon>Halieaceae</taxon>
        <taxon>Marimicrobium</taxon>
    </lineage>
</organism>
<dbReference type="Pfam" id="PF07963">
    <property type="entry name" value="N_methyl"/>
    <property type="match status" value="1"/>
</dbReference>
<dbReference type="Proteomes" id="UP001143304">
    <property type="component" value="Unassembled WGS sequence"/>
</dbReference>
<keyword evidence="2" id="KW-0488">Methylation</keyword>
<accession>A0ABT3T4R3</accession>
<feature type="transmembrane region" description="Helical" evidence="7">
    <location>
        <begin position="21"/>
        <end position="44"/>
    </location>
</feature>
<reference evidence="8" key="1">
    <citation type="submission" date="2019-02" db="EMBL/GenBank/DDBJ databases">
        <authorList>
            <person name="Li S.-H."/>
        </authorList>
    </citation>
    <scope>NUCLEOTIDE SEQUENCE</scope>
    <source>
        <strain evidence="8">IMCC11814</strain>
    </source>
</reference>
<dbReference type="InterPro" id="IPR012902">
    <property type="entry name" value="N_methyl_site"/>
</dbReference>
<evidence type="ECO:0000313" key="9">
    <source>
        <dbReference type="Proteomes" id="UP001143304"/>
    </source>
</evidence>
<dbReference type="Gene3D" id="3.30.700.10">
    <property type="entry name" value="Glycoprotein, Type 4 Pilin"/>
    <property type="match status" value="1"/>
</dbReference>
<evidence type="ECO:0000256" key="5">
    <source>
        <dbReference type="ARBA" id="ARBA00023136"/>
    </source>
</evidence>
<dbReference type="PANTHER" id="PTHR30093:SF44">
    <property type="entry name" value="TYPE II SECRETION SYSTEM CORE PROTEIN G"/>
    <property type="match status" value="1"/>
</dbReference>
<name>A0ABT3T4R3_9GAMM</name>
<keyword evidence="5 7" id="KW-0472">Membrane</keyword>
<evidence type="ECO:0000256" key="7">
    <source>
        <dbReference type="SAM" id="Phobius"/>
    </source>
</evidence>
<gene>
    <name evidence="8" type="ORF">EYC82_07890</name>
</gene>
<dbReference type="NCBIfam" id="TIGR02532">
    <property type="entry name" value="IV_pilin_GFxxxE"/>
    <property type="match status" value="1"/>
</dbReference>